<comment type="catalytic activity">
    <reaction evidence="8">
        <text>a D-alpha-amino acid + O2 + H2O = a 2-oxocarboxylate + H2O2 + NH4(+)</text>
        <dbReference type="Rhea" id="RHEA:21816"/>
        <dbReference type="ChEBI" id="CHEBI:15377"/>
        <dbReference type="ChEBI" id="CHEBI:15379"/>
        <dbReference type="ChEBI" id="CHEBI:16240"/>
        <dbReference type="ChEBI" id="CHEBI:28938"/>
        <dbReference type="ChEBI" id="CHEBI:35179"/>
        <dbReference type="ChEBI" id="CHEBI:59871"/>
        <dbReference type="EC" id="1.4.3.3"/>
    </reaction>
    <physiologicalReaction direction="left-to-right" evidence="8">
        <dbReference type="Rhea" id="RHEA:21817"/>
    </physiologicalReaction>
</comment>
<organism evidence="11 12">
    <name type="scientific">Candidatus Curtissbacteria bacterium RIFCSPHIGHO2_12_FULL_38_9b</name>
    <dbReference type="NCBI Taxonomy" id="1797720"/>
    <lineage>
        <taxon>Bacteria</taxon>
        <taxon>Candidatus Curtissiibacteriota</taxon>
    </lineage>
</organism>
<feature type="binding site" evidence="9">
    <location>
        <position position="285"/>
    </location>
    <ligand>
        <name>D-dopa</name>
        <dbReference type="ChEBI" id="CHEBI:149689"/>
    </ligand>
</feature>
<reference evidence="11 12" key="1">
    <citation type="journal article" date="2016" name="Nat. Commun.">
        <title>Thousands of microbial genomes shed light on interconnected biogeochemical processes in an aquifer system.</title>
        <authorList>
            <person name="Anantharaman K."/>
            <person name="Brown C.T."/>
            <person name="Hug L.A."/>
            <person name="Sharon I."/>
            <person name="Castelle C.J."/>
            <person name="Probst A.J."/>
            <person name="Thomas B.C."/>
            <person name="Singh A."/>
            <person name="Wilkins M.J."/>
            <person name="Karaoz U."/>
            <person name="Brodie E.L."/>
            <person name="Williams K.H."/>
            <person name="Hubbard S.S."/>
            <person name="Banfield J.F."/>
        </authorList>
    </citation>
    <scope>NUCLEOTIDE SEQUENCE [LARGE SCALE GENOMIC DNA]</scope>
</reference>
<evidence type="ECO:0000256" key="3">
    <source>
        <dbReference type="ARBA" id="ARBA00022630"/>
    </source>
</evidence>
<protein>
    <recommendedName>
        <fullName evidence="7">D-amino-acid oxidase</fullName>
        <ecNumber evidence="6">1.4.3.3</ecNumber>
    </recommendedName>
</protein>
<keyword evidence="5" id="KW-0560">Oxidoreductase</keyword>
<dbReference type="AlphaFoldDB" id="A0A1F5GUZ0"/>
<feature type="domain" description="FAD dependent oxidoreductase" evidence="10">
    <location>
        <begin position="16"/>
        <end position="325"/>
    </location>
</feature>
<dbReference type="PANTHER" id="PTHR11530">
    <property type="entry name" value="D-AMINO ACID OXIDASE"/>
    <property type="match status" value="1"/>
</dbReference>
<name>A0A1F5GUZ0_9BACT</name>
<dbReference type="GO" id="GO:0005737">
    <property type="term" value="C:cytoplasm"/>
    <property type="evidence" value="ECO:0007669"/>
    <property type="project" value="TreeGrafter"/>
</dbReference>
<dbReference type="Proteomes" id="UP000176666">
    <property type="component" value="Unassembled WGS sequence"/>
</dbReference>
<evidence type="ECO:0000259" key="10">
    <source>
        <dbReference type="Pfam" id="PF01266"/>
    </source>
</evidence>
<dbReference type="PANTHER" id="PTHR11530:SF11">
    <property type="entry name" value="D-ASPARTATE OXIDASE"/>
    <property type="match status" value="1"/>
</dbReference>
<dbReference type="InterPro" id="IPR006181">
    <property type="entry name" value="D-amino_acid_oxidase_CS"/>
</dbReference>
<evidence type="ECO:0000256" key="1">
    <source>
        <dbReference type="ARBA" id="ARBA00001974"/>
    </source>
</evidence>
<dbReference type="Pfam" id="PF01266">
    <property type="entry name" value="DAO"/>
    <property type="match status" value="1"/>
</dbReference>
<proteinExistence type="inferred from homology"/>
<evidence type="ECO:0000313" key="11">
    <source>
        <dbReference type="EMBL" id="OGD95696.1"/>
    </source>
</evidence>
<evidence type="ECO:0000256" key="6">
    <source>
        <dbReference type="ARBA" id="ARBA00039101"/>
    </source>
</evidence>
<evidence type="ECO:0000256" key="5">
    <source>
        <dbReference type="ARBA" id="ARBA00023002"/>
    </source>
</evidence>
<dbReference type="Gene3D" id="3.40.50.720">
    <property type="entry name" value="NAD(P)-binding Rossmann-like Domain"/>
    <property type="match status" value="1"/>
</dbReference>
<dbReference type="PIRSF" id="PIRSF000189">
    <property type="entry name" value="D-aa_oxidase"/>
    <property type="match status" value="1"/>
</dbReference>
<dbReference type="InterPro" id="IPR006076">
    <property type="entry name" value="FAD-dep_OxRdtase"/>
</dbReference>
<feature type="binding site" evidence="9">
    <location>
        <position position="230"/>
    </location>
    <ligand>
        <name>D-dopa</name>
        <dbReference type="ChEBI" id="CHEBI:149689"/>
    </ligand>
</feature>
<comment type="similarity">
    <text evidence="2">Belongs to the DAMOX/DASOX family.</text>
</comment>
<feature type="binding site" evidence="9">
    <location>
        <begin position="45"/>
        <end position="46"/>
    </location>
    <ligand>
        <name>FAD</name>
        <dbReference type="ChEBI" id="CHEBI:57692"/>
    </ligand>
</feature>
<sequence length="329" mass="37045">MKESFNSERFKDTEKKVAVIGAGIIGLSTAFLAQKAGYDVVIFSDRKPMSTTSAKAAASFKPHEVPYDKLTESMVEKGWEGYERLTTDYKEFSRIVGVKKHTHWEASSAPKELAPYLNVVEDFQIHERPDVPGGYNYGWKYKTFFIDVPVYLKWLEGTFKANGGELIILDKKFENIEQLKDLPTNVVFNCTGLGSRELNNDNKMHSIRGQIVETDLQPDMDWSFSGDGFYVYPRSHETILGGTAEHFVKDEFADNSAIHLIIRGNKRILPHLSMNSVNSAYAGLRPYREESVMVQAEELGDKKLIHNYGHGGSGFTLSWGSAEIALNLI</sequence>
<evidence type="ECO:0000313" key="12">
    <source>
        <dbReference type="Proteomes" id="UP000176666"/>
    </source>
</evidence>
<feature type="binding site" evidence="9">
    <location>
        <position position="312"/>
    </location>
    <ligand>
        <name>D-dopa</name>
        <dbReference type="ChEBI" id="CHEBI:149689"/>
    </ligand>
</feature>
<feature type="binding site" evidence="9">
    <location>
        <position position="191"/>
    </location>
    <ligand>
        <name>FAD</name>
        <dbReference type="ChEBI" id="CHEBI:57692"/>
    </ligand>
</feature>
<accession>A0A1F5GUZ0</accession>
<evidence type="ECO:0000256" key="9">
    <source>
        <dbReference type="PIRSR" id="PIRSR000189-1"/>
    </source>
</evidence>
<evidence type="ECO:0000256" key="7">
    <source>
        <dbReference type="ARBA" id="ARBA00039751"/>
    </source>
</evidence>
<dbReference type="Gene3D" id="3.30.9.10">
    <property type="entry name" value="D-Amino Acid Oxidase, subunit A, domain 2"/>
    <property type="match status" value="1"/>
</dbReference>
<dbReference type="GO" id="GO:0019478">
    <property type="term" value="P:D-amino acid catabolic process"/>
    <property type="evidence" value="ECO:0007669"/>
    <property type="project" value="TreeGrafter"/>
</dbReference>
<evidence type="ECO:0000256" key="4">
    <source>
        <dbReference type="ARBA" id="ARBA00022827"/>
    </source>
</evidence>
<dbReference type="GO" id="GO:0071949">
    <property type="term" value="F:FAD binding"/>
    <property type="evidence" value="ECO:0007669"/>
    <property type="project" value="InterPro"/>
</dbReference>
<evidence type="ECO:0000256" key="8">
    <source>
        <dbReference type="ARBA" id="ARBA00049547"/>
    </source>
</evidence>
<dbReference type="InterPro" id="IPR023209">
    <property type="entry name" value="DAO"/>
</dbReference>
<feature type="binding site" evidence="9">
    <location>
        <begin position="52"/>
        <end position="53"/>
    </location>
    <ligand>
        <name>FAD</name>
        <dbReference type="ChEBI" id="CHEBI:57692"/>
    </ligand>
</feature>
<comment type="cofactor">
    <cofactor evidence="1 9">
        <name>FAD</name>
        <dbReference type="ChEBI" id="CHEBI:57692"/>
    </cofactor>
</comment>
<dbReference type="SUPFAM" id="SSF51971">
    <property type="entry name" value="Nucleotide-binding domain"/>
    <property type="match status" value="1"/>
</dbReference>
<dbReference type="EMBL" id="MFBJ01000049">
    <property type="protein sequence ID" value="OGD95696.1"/>
    <property type="molecule type" value="Genomic_DNA"/>
</dbReference>
<dbReference type="GO" id="GO:0003884">
    <property type="term" value="F:D-amino-acid oxidase activity"/>
    <property type="evidence" value="ECO:0007669"/>
    <property type="project" value="UniProtKB-EC"/>
</dbReference>
<keyword evidence="3" id="KW-0285">Flavoprotein</keyword>
<dbReference type="EC" id="1.4.3.3" evidence="6"/>
<gene>
    <name evidence="11" type="ORF">A3F02_04035</name>
</gene>
<dbReference type="SUPFAM" id="SSF54373">
    <property type="entry name" value="FAD-linked reductases, C-terminal domain"/>
    <property type="match status" value="1"/>
</dbReference>
<keyword evidence="4 9" id="KW-0274">FAD</keyword>
<dbReference type="PROSITE" id="PS00677">
    <property type="entry name" value="DAO"/>
    <property type="match status" value="1"/>
</dbReference>
<comment type="caution">
    <text evidence="11">The sequence shown here is derived from an EMBL/GenBank/DDBJ whole genome shotgun (WGS) entry which is preliminary data.</text>
</comment>
<evidence type="ECO:0000256" key="2">
    <source>
        <dbReference type="ARBA" id="ARBA00006730"/>
    </source>
</evidence>
<feature type="binding site" evidence="9">
    <location>
        <begin position="311"/>
        <end position="316"/>
    </location>
    <ligand>
        <name>FAD</name>
        <dbReference type="ChEBI" id="CHEBI:57692"/>
    </ligand>
</feature>